<gene>
    <name evidence="4" type="primary">ORF20</name>
    <name evidence="2" type="synonym">TE41</name>
</gene>
<dbReference type="EMBL" id="KM924292">
    <property type="protein sequence ID" value="AIU39311.1"/>
    <property type="molecule type" value="Genomic_DNA"/>
</dbReference>
<dbReference type="Proteomes" id="UP000240599">
    <property type="component" value="Segment"/>
</dbReference>
<protein>
    <submittedName>
        <fullName evidence="2">Protein TE41</fullName>
    </submittedName>
</protein>
<feature type="compositionally biased region" description="Basic and acidic residues" evidence="1">
    <location>
        <begin position="216"/>
        <end position="225"/>
    </location>
</feature>
<evidence type="ECO:0000313" key="2">
    <source>
        <dbReference type="EMBL" id="AIU39311.1"/>
    </source>
</evidence>
<evidence type="ECO:0000313" key="3">
    <source>
        <dbReference type="EMBL" id="AIU39421.1"/>
    </source>
</evidence>
<evidence type="ECO:0000313" key="4">
    <source>
        <dbReference type="EMBL" id="AKV40667.1"/>
    </source>
</evidence>
<evidence type="ECO:0000313" key="5">
    <source>
        <dbReference type="Proteomes" id="UP000100290"/>
    </source>
</evidence>
<sequence>MRRVLGIQTDEVRRIITDPRLHTMTEAMTHMAKTIYSGTYNLLENLVHNPNDRVFQEVELEAMCNGLMDIITAALPVIFAIRGDRIRCNWSYHALLNALGLTDETIKAHFNIPVERVGQRWDWEPNERLANMVREALLLTAQRQVALNEGTALLASALVTNMAGGLTGMPRRGTQGRVVSQSNIPFYLEEMLSEYQSVDAAPQPAPSSQSPQSEHISVHSDHDSMPELESDDE</sequence>
<reference evidence="6 7" key="1">
    <citation type="journal article" date="2015" name="J. Virol.">
        <title>The Genome of a Tortoise Herpesvirus (Testudinid Herpesvirus 3) Has a Novel Structure and Contains a Large Region That Is Not Required for Replication In Vitro or Virulence In Vivo.</title>
        <authorList>
            <person name="Gandar F."/>
            <person name="Wilkie G.S."/>
            <person name="Gatherer D."/>
            <person name="Kerr K."/>
            <person name="Marlier D."/>
            <person name="Diez M."/>
            <person name="Marschang R.E."/>
            <person name="Mast J."/>
            <person name="Dewals B.G."/>
            <person name="Davison A.J."/>
            <person name="Vanderplasschen A.F."/>
        </authorList>
    </citation>
    <scope>NUCLEOTIDE SEQUENCE [LARGE SCALE GENOMIC DNA]</scope>
    <source>
        <strain evidence="2 6">1976</strain>
        <strain evidence="3 7">4295/7R</strain>
    </source>
</reference>
<dbReference type="KEGG" id="vg:26122621"/>
<dbReference type="EMBL" id="KM924293">
    <property type="protein sequence ID" value="AIU39421.1"/>
    <property type="molecule type" value="Genomic_DNA"/>
</dbReference>
<evidence type="ECO:0000313" key="6">
    <source>
        <dbReference type="Proteomes" id="UP000208106"/>
    </source>
</evidence>
<name>A0A0K1R165_9ALPH</name>
<dbReference type="Proteomes" id="UP000208106">
    <property type="component" value="Segment"/>
</dbReference>
<keyword evidence="6" id="KW-1185">Reference proteome</keyword>
<evidence type="ECO:0000313" key="7">
    <source>
        <dbReference type="Proteomes" id="UP000240599"/>
    </source>
</evidence>
<reference evidence="4 5" key="2">
    <citation type="journal article" date="2015" name="PLoS ONE">
        <title>A Genomic Approach to Unravel Host-Pathogen Interaction in Chelonians: The Example of Testudinid Herpesvirus 3.</title>
        <authorList>
            <person name="Origgi F.C."/>
            <person name="Tecilla M."/>
            <person name="Pilo P."/>
            <person name="Aloisio F."/>
            <person name="Otten P."/>
            <person name="Aguilar-Bultet L."/>
            <person name="Sattler U."/>
            <person name="Roccabianca P."/>
            <person name="Romero C.H."/>
            <person name="Bloom D.C."/>
            <person name="Jacobson E.R."/>
        </authorList>
    </citation>
    <scope>NUCLEOTIDE SEQUENCE [LARGE SCALE GENOMIC DNA]</scope>
    <source>
        <strain evidence="4">US1976/98</strain>
    </source>
</reference>
<accession>A0A0K1R165</accession>
<organism evidence="4 5">
    <name type="scientific">Testudinid alphaherpesvirus 3</name>
    <dbReference type="NCBI Taxonomy" id="2560801"/>
    <lineage>
        <taxon>Viruses</taxon>
        <taxon>Duplodnaviria</taxon>
        <taxon>Heunggongvirae</taxon>
        <taxon>Peploviricota</taxon>
        <taxon>Herviviricetes</taxon>
        <taxon>Herpesvirales</taxon>
        <taxon>Orthoherpesviridae</taxon>
        <taxon>Alphaherpesvirinae</taxon>
        <taxon>Scutavirus</taxon>
        <taxon>Scutavirus testudinidalpha3</taxon>
    </lineage>
</organism>
<evidence type="ECO:0000256" key="1">
    <source>
        <dbReference type="SAM" id="MobiDB-lite"/>
    </source>
</evidence>
<feature type="compositionally biased region" description="Low complexity" evidence="1">
    <location>
        <begin position="200"/>
        <end position="213"/>
    </location>
</feature>
<dbReference type="EMBL" id="KT008627">
    <property type="protein sequence ID" value="AKV40667.1"/>
    <property type="molecule type" value="Genomic_DNA"/>
</dbReference>
<dbReference type="Proteomes" id="UP000100290">
    <property type="component" value="Segment"/>
</dbReference>
<proteinExistence type="predicted"/>
<feature type="region of interest" description="Disordered" evidence="1">
    <location>
        <begin position="197"/>
        <end position="233"/>
    </location>
</feature>